<keyword evidence="4" id="KW-0677">Repeat</keyword>
<comment type="caution">
    <text evidence="5">The sequence shown here is derived from an EMBL/GenBank/DDBJ whole genome shotgun (WGS) entry which is preliminary data.</text>
</comment>
<evidence type="ECO:0000256" key="2">
    <source>
        <dbReference type="ARBA" id="ARBA00022490"/>
    </source>
</evidence>
<accession>A0ABD2QCP4</accession>
<dbReference type="GO" id="GO:0005737">
    <property type="term" value="C:cytoplasm"/>
    <property type="evidence" value="ECO:0007669"/>
    <property type="project" value="UniProtKB-SubCell"/>
</dbReference>
<dbReference type="Proteomes" id="UP001626550">
    <property type="component" value="Unassembled WGS sequence"/>
</dbReference>
<dbReference type="InterPro" id="IPR036322">
    <property type="entry name" value="WD40_repeat_dom_sf"/>
</dbReference>
<protein>
    <submittedName>
        <fullName evidence="5">Uncharacterized protein</fullName>
    </submittedName>
</protein>
<dbReference type="InterPro" id="IPR050687">
    <property type="entry name" value="Dynein_IC"/>
</dbReference>
<dbReference type="EMBL" id="JBJKFK010000406">
    <property type="protein sequence ID" value="KAL3317270.1"/>
    <property type="molecule type" value="Genomic_DNA"/>
</dbReference>
<sequence>MTCKIRCDELCYFRRIQRRLPVMRTNLANPHTQPIRALQVGGSANAPTLLSLSSDGIMAKWSLDMLSQPIESADLNLNAVRTTTPICMSPVMDGPMQENAMPKYLVGVESGDVVLVKPSLQSANGTGPMTEVLTSQFNHSGPIYSIQAHPYMKPPIGHKDCDFSHLFLTTSEDFTVQLRTLNSPPQTNLLHTFSESFKPVRHCCWSPVHPGMFASVDISSELFLWNINLDSEVPISKARCDRRGAFFSQCSFNPNGLSIACGDSLGHLQLFTLNEVSAPVHILKLSYFAYYKQQHQSLDTC</sequence>
<name>A0ABD2QCP4_9PLAT</name>
<proteinExistence type="predicted"/>
<dbReference type="InterPro" id="IPR001680">
    <property type="entry name" value="WD40_rpt"/>
</dbReference>
<dbReference type="PANTHER" id="PTHR12442">
    <property type="entry name" value="DYNEIN INTERMEDIATE CHAIN"/>
    <property type="match status" value="1"/>
</dbReference>
<evidence type="ECO:0000313" key="6">
    <source>
        <dbReference type="Proteomes" id="UP001626550"/>
    </source>
</evidence>
<comment type="subcellular location">
    <subcellularLocation>
        <location evidence="1">Cytoplasm</location>
    </subcellularLocation>
</comment>
<dbReference type="SUPFAM" id="SSF50978">
    <property type="entry name" value="WD40 repeat-like"/>
    <property type="match status" value="1"/>
</dbReference>
<reference evidence="5 6" key="1">
    <citation type="submission" date="2024-11" db="EMBL/GenBank/DDBJ databases">
        <title>Adaptive evolution of stress response genes in parasites aligns with host niche diversity.</title>
        <authorList>
            <person name="Hahn C."/>
            <person name="Resl P."/>
        </authorList>
    </citation>
    <scope>NUCLEOTIDE SEQUENCE [LARGE SCALE GENOMIC DNA]</scope>
    <source>
        <strain evidence="5">EGGRZ-B1_66</strain>
        <tissue evidence="5">Body</tissue>
    </source>
</reference>
<dbReference type="SMART" id="SM00320">
    <property type="entry name" value="WD40"/>
    <property type="match status" value="4"/>
</dbReference>
<gene>
    <name evidence="5" type="ORF">Ciccas_004067</name>
</gene>
<dbReference type="InterPro" id="IPR015943">
    <property type="entry name" value="WD40/YVTN_repeat-like_dom_sf"/>
</dbReference>
<evidence type="ECO:0000256" key="3">
    <source>
        <dbReference type="ARBA" id="ARBA00022574"/>
    </source>
</evidence>
<keyword evidence="2" id="KW-0963">Cytoplasm</keyword>
<evidence type="ECO:0000256" key="1">
    <source>
        <dbReference type="ARBA" id="ARBA00004496"/>
    </source>
</evidence>
<dbReference type="Gene3D" id="2.130.10.10">
    <property type="entry name" value="YVTN repeat-like/Quinoprotein amine dehydrogenase"/>
    <property type="match status" value="1"/>
</dbReference>
<keyword evidence="6" id="KW-1185">Reference proteome</keyword>
<dbReference type="PANTHER" id="PTHR12442:SF22">
    <property type="entry name" value="CYTOPLASMIC DYNEIN 1 INTERMEDIATE CHAIN-RELATED"/>
    <property type="match status" value="1"/>
</dbReference>
<evidence type="ECO:0000313" key="5">
    <source>
        <dbReference type="EMBL" id="KAL3317270.1"/>
    </source>
</evidence>
<keyword evidence="3" id="KW-0853">WD repeat</keyword>
<organism evidence="5 6">
    <name type="scientific">Cichlidogyrus casuarinus</name>
    <dbReference type="NCBI Taxonomy" id="1844966"/>
    <lineage>
        <taxon>Eukaryota</taxon>
        <taxon>Metazoa</taxon>
        <taxon>Spiralia</taxon>
        <taxon>Lophotrochozoa</taxon>
        <taxon>Platyhelminthes</taxon>
        <taxon>Monogenea</taxon>
        <taxon>Monopisthocotylea</taxon>
        <taxon>Dactylogyridea</taxon>
        <taxon>Ancyrocephalidae</taxon>
        <taxon>Cichlidogyrus</taxon>
    </lineage>
</organism>
<evidence type="ECO:0000256" key="4">
    <source>
        <dbReference type="ARBA" id="ARBA00022737"/>
    </source>
</evidence>
<dbReference type="AlphaFoldDB" id="A0ABD2QCP4"/>